<dbReference type="EMBL" id="CAACVI010000049">
    <property type="protein sequence ID" value="VEN75051.1"/>
    <property type="molecule type" value="Genomic_DNA"/>
</dbReference>
<gene>
    <name evidence="1" type="ORF">EPICR_60038</name>
</gene>
<evidence type="ECO:0000313" key="1">
    <source>
        <dbReference type="EMBL" id="VEN75051.1"/>
    </source>
</evidence>
<proteinExistence type="predicted"/>
<name>A0A484HID8_9BACT</name>
<protein>
    <submittedName>
        <fullName evidence="1">Uncharacterized protein</fullName>
    </submittedName>
</protein>
<reference evidence="1" key="1">
    <citation type="submission" date="2019-01" db="EMBL/GenBank/DDBJ databases">
        <authorList>
            <consortium name="Genoscope - CEA"/>
            <person name="William W."/>
        </authorList>
    </citation>
    <scope>NUCLEOTIDE SEQUENCE</scope>
    <source>
        <strain evidence="1">CR-1</strain>
    </source>
</reference>
<dbReference type="AlphaFoldDB" id="A0A484HID8"/>
<sequence>MKPGKNDIPVKIKISGRRLEELQKHTWHMCEAFGLDRKVENYKGVRPISFYSWDLDCILDVLDIVLNDDKEYPDKKDEGFIKLHELYLELKKASKKIYRD</sequence>
<accession>A0A484HID8</accession>
<organism evidence="1">
    <name type="scientific">uncultured Desulfobacteraceae bacterium</name>
    <dbReference type="NCBI Taxonomy" id="218296"/>
    <lineage>
        <taxon>Bacteria</taxon>
        <taxon>Pseudomonadati</taxon>
        <taxon>Thermodesulfobacteriota</taxon>
        <taxon>Desulfobacteria</taxon>
        <taxon>Desulfobacterales</taxon>
        <taxon>Desulfobacteraceae</taxon>
        <taxon>environmental samples</taxon>
    </lineage>
</organism>